<sequence>MLQLVTHRPNQQQPAFTFFILNKGMNSGKPLTAPCANCFMAICSSENEKEMYYWLCWGLWQAKAFDHFLTGSVIMFIRKKELLDLLQKQAARINQEAYTATVTKVQAMAQHEEKLLQQLQLMKQLKRAMIRAHLQH</sequence>
<gene>
    <name evidence="1" type="ORF">IQ13_3193</name>
</gene>
<proteinExistence type="predicted"/>
<dbReference type="Proteomes" id="UP000316167">
    <property type="component" value="Unassembled WGS sequence"/>
</dbReference>
<name>A0A562SGV0_9BACT</name>
<evidence type="ECO:0000313" key="1">
    <source>
        <dbReference type="EMBL" id="TWI80515.1"/>
    </source>
</evidence>
<organism evidence="1 2">
    <name type="scientific">Lacibacter cauensis</name>
    <dbReference type="NCBI Taxonomy" id="510947"/>
    <lineage>
        <taxon>Bacteria</taxon>
        <taxon>Pseudomonadati</taxon>
        <taxon>Bacteroidota</taxon>
        <taxon>Chitinophagia</taxon>
        <taxon>Chitinophagales</taxon>
        <taxon>Chitinophagaceae</taxon>
        <taxon>Lacibacter</taxon>
    </lineage>
</organism>
<dbReference type="Pfam" id="PF22105">
    <property type="entry name" value="DUF6943"/>
    <property type="match status" value="1"/>
</dbReference>
<comment type="caution">
    <text evidence="1">The sequence shown here is derived from an EMBL/GenBank/DDBJ whole genome shotgun (WGS) entry which is preliminary data.</text>
</comment>
<keyword evidence="2" id="KW-1185">Reference proteome</keyword>
<dbReference type="AlphaFoldDB" id="A0A562SGV0"/>
<accession>A0A562SGV0</accession>
<protein>
    <submittedName>
        <fullName evidence="1">Uncharacterized protein</fullName>
    </submittedName>
</protein>
<reference evidence="1 2" key="1">
    <citation type="journal article" date="2015" name="Stand. Genomic Sci.">
        <title>Genomic Encyclopedia of Bacterial and Archaeal Type Strains, Phase III: the genomes of soil and plant-associated and newly described type strains.</title>
        <authorList>
            <person name="Whitman W.B."/>
            <person name="Woyke T."/>
            <person name="Klenk H.P."/>
            <person name="Zhou Y."/>
            <person name="Lilburn T.G."/>
            <person name="Beck B.J."/>
            <person name="De Vos P."/>
            <person name="Vandamme P."/>
            <person name="Eisen J.A."/>
            <person name="Garrity G."/>
            <person name="Hugenholtz P."/>
            <person name="Kyrpides N.C."/>
        </authorList>
    </citation>
    <scope>NUCLEOTIDE SEQUENCE [LARGE SCALE GENOMIC DNA]</scope>
    <source>
        <strain evidence="1 2">CGMCC 1.7271</strain>
    </source>
</reference>
<dbReference type="RefSeq" id="WP_144887518.1">
    <property type="nucleotide sequence ID" value="NZ_VLLE01000005.1"/>
</dbReference>
<evidence type="ECO:0000313" key="2">
    <source>
        <dbReference type="Proteomes" id="UP000316167"/>
    </source>
</evidence>
<dbReference type="OrthoDB" id="670969at2"/>
<dbReference type="InterPro" id="IPR054223">
    <property type="entry name" value="DUF6943"/>
</dbReference>
<dbReference type="EMBL" id="VLLE01000005">
    <property type="protein sequence ID" value="TWI80515.1"/>
    <property type="molecule type" value="Genomic_DNA"/>
</dbReference>